<dbReference type="PATRIC" id="fig|86416.3.peg.1741"/>
<dbReference type="EMBL" id="CP003261">
    <property type="protein sequence ID" value="AGK96679.1"/>
    <property type="molecule type" value="Genomic_DNA"/>
</dbReference>
<dbReference type="STRING" id="86416.Clopa_1765"/>
<keyword evidence="2" id="KW-1185">Reference proteome</keyword>
<organism evidence="1 2">
    <name type="scientific">Clostridium pasteurianum BC1</name>
    <dbReference type="NCBI Taxonomy" id="86416"/>
    <lineage>
        <taxon>Bacteria</taxon>
        <taxon>Bacillati</taxon>
        <taxon>Bacillota</taxon>
        <taxon>Clostridia</taxon>
        <taxon>Eubacteriales</taxon>
        <taxon>Clostridiaceae</taxon>
        <taxon>Clostridium</taxon>
    </lineage>
</organism>
<dbReference type="SUPFAM" id="SSF143011">
    <property type="entry name" value="RelE-like"/>
    <property type="match status" value="1"/>
</dbReference>
<dbReference type="InterPro" id="IPR035093">
    <property type="entry name" value="RelE/ParE_toxin_dom_sf"/>
</dbReference>
<accession>R4K835</accession>
<evidence type="ECO:0008006" key="3">
    <source>
        <dbReference type="Google" id="ProtNLM"/>
    </source>
</evidence>
<dbReference type="HOGENOM" id="CLU_161929_0_1_9"/>
<dbReference type="KEGG" id="cpas:Clopa_1765"/>
<protein>
    <recommendedName>
        <fullName evidence="3">Cytotoxic translational repressor</fullName>
    </recommendedName>
</protein>
<evidence type="ECO:0000313" key="1">
    <source>
        <dbReference type="EMBL" id="AGK96679.1"/>
    </source>
</evidence>
<dbReference type="eggNOG" id="COG2026">
    <property type="taxonomic scope" value="Bacteria"/>
</dbReference>
<sequence>MKILIIERTDKFKIEYKKLPENIKKAFKIQFTKFIDHPYAEFHPSLRVKRIQGTTNVFEMTITMGIRMTWQYIEDGILLRNIGKHDKALNNP</sequence>
<dbReference type="AlphaFoldDB" id="R4K835"/>
<reference evidence="1 2" key="1">
    <citation type="submission" date="2012-01" db="EMBL/GenBank/DDBJ databases">
        <title>Complete sequence of chromosome of Clostridium pasteurianum BC1.</title>
        <authorList>
            <consortium name="US DOE Joint Genome Institute"/>
            <person name="Lucas S."/>
            <person name="Han J."/>
            <person name="Lapidus A."/>
            <person name="Cheng J.-F."/>
            <person name="Goodwin L."/>
            <person name="Pitluck S."/>
            <person name="Peters L."/>
            <person name="Mikhailova N."/>
            <person name="Teshima H."/>
            <person name="Detter J.C."/>
            <person name="Han C."/>
            <person name="Tapia R."/>
            <person name="Land M."/>
            <person name="Hauser L."/>
            <person name="Kyrpides N."/>
            <person name="Ivanova N."/>
            <person name="Pagani I."/>
            <person name="Dunn J."/>
            <person name="Taghavi S."/>
            <person name="Francis A."/>
            <person name="van der Lelie D."/>
            <person name="Woyke T."/>
        </authorList>
    </citation>
    <scope>NUCLEOTIDE SEQUENCE [LARGE SCALE GENOMIC DNA]</scope>
    <source>
        <strain evidence="1 2">BC1</strain>
    </source>
</reference>
<gene>
    <name evidence="1" type="ORF">Clopa_1765</name>
</gene>
<evidence type="ECO:0000313" key="2">
    <source>
        <dbReference type="Proteomes" id="UP000013523"/>
    </source>
</evidence>
<dbReference type="Proteomes" id="UP000013523">
    <property type="component" value="Chromosome"/>
</dbReference>
<name>R4K835_CLOPA</name>
<dbReference type="RefSeq" id="WP_015614997.1">
    <property type="nucleotide sequence ID" value="NC_021182.1"/>
</dbReference>
<proteinExistence type="predicted"/>